<comment type="caution">
    <text evidence="2">The sequence shown here is derived from an EMBL/GenBank/DDBJ whole genome shotgun (WGS) entry which is preliminary data.</text>
</comment>
<proteinExistence type="predicted"/>
<feature type="chain" id="PRO_5045987450" description="Secreted protein" evidence="1">
    <location>
        <begin position="25"/>
        <end position="96"/>
    </location>
</feature>
<keyword evidence="3" id="KW-1185">Reference proteome</keyword>
<keyword evidence="1" id="KW-0732">Signal</keyword>
<evidence type="ECO:0000313" key="2">
    <source>
        <dbReference type="EMBL" id="KAK8159463.1"/>
    </source>
</evidence>
<evidence type="ECO:0008006" key="4">
    <source>
        <dbReference type="Google" id="ProtNLM"/>
    </source>
</evidence>
<feature type="signal peptide" evidence="1">
    <location>
        <begin position="1"/>
        <end position="24"/>
    </location>
</feature>
<dbReference type="Proteomes" id="UP001456524">
    <property type="component" value="Unassembled WGS sequence"/>
</dbReference>
<protein>
    <recommendedName>
        <fullName evidence="4">Secreted protein</fullName>
    </recommendedName>
</protein>
<accession>A0ABR1XKZ4</accession>
<gene>
    <name evidence="2" type="ORF">IWX90DRAFT_301397</name>
</gene>
<dbReference type="EMBL" id="JBBWUH010000008">
    <property type="protein sequence ID" value="KAK8159463.1"/>
    <property type="molecule type" value="Genomic_DNA"/>
</dbReference>
<organism evidence="2 3">
    <name type="scientific">Phyllosticta citrichinensis</name>
    <dbReference type="NCBI Taxonomy" id="1130410"/>
    <lineage>
        <taxon>Eukaryota</taxon>
        <taxon>Fungi</taxon>
        <taxon>Dikarya</taxon>
        <taxon>Ascomycota</taxon>
        <taxon>Pezizomycotina</taxon>
        <taxon>Dothideomycetes</taxon>
        <taxon>Dothideomycetes incertae sedis</taxon>
        <taxon>Botryosphaeriales</taxon>
        <taxon>Phyllostictaceae</taxon>
        <taxon>Phyllosticta</taxon>
    </lineage>
</organism>
<name>A0ABR1XKZ4_9PEZI</name>
<evidence type="ECO:0000313" key="3">
    <source>
        <dbReference type="Proteomes" id="UP001456524"/>
    </source>
</evidence>
<evidence type="ECO:0000256" key="1">
    <source>
        <dbReference type="SAM" id="SignalP"/>
    </source>
</evidence>
<sequence length="96" mass="10117">MPVAGCTQTLGVWCGWSLLILTRCCPIRSVCSAAGPPRPSLVGRLSVLCLTRLAAPGRRWGGVGDEKSRSRSPSGGFLMHVTDSGEWLLVYCAGAV</sequence>
<reference evidence="2 3" key="1">
    <citation type="journal article" date="2022" name="G3 (Bethesda)">
        <title>Enemy or ally: a genomic approach to elucidate the lifestyle of Phyllosticta citrichinaensis.</title>
        <authorList>
            <person name="Buijs V.A."/>
            <person name="Groenewald J.Z."/>
            <person name="Haridas S."/>
            <person name="LaButti K.M."/>
            <person name="Lipzen A."/>
            <person name="Martin F.M."/>
            <person name="Barry K."/>
            <person name="Grigoriev I.V."/>
            <person name="Crous P.W."/>
            <person name="Seidl M.F."/>
        </authorList>
    </citation>
    <scope>NUCLEOTIDE SEQUENCE [LARGE SCALE GENOMIC DNA]</scope>
    <source>
        <strain evidence="2 3">CBS 129764</strain>
    </source>
</reference>